<sequence length="188" mass="21990">MLVQIRRLFLLVLAGCARLPALPPFPLGRVVARVLLQVPLHPLAQVDLVAGRTPVLQRNGHFALLNLDLLLLLLHRVQRRRKIGQLFRRFRIRQQRRRQWRWRWWRIQRSRRLQPLLLHVLEEVVRVAGRFAQPPRSRHHPRNGRLERLRRGHRGSTFLLHAAVVLNGSLWLAAALFGFAATAVRLQG</sequence>
<accession>A0A8D8KVF7</accession>
<feature type="chain" id="PRO_5036428295" evidence="2">
    <location>
        <begin position="22"/>
        <end position="188"/>
    </location>
</feature>
<dbReference type="EMBL" id="HBUE01226418">
    <property type="protein sequence ID" value="CAG6542439.1"/>
    <property type="molecule type" value="Transcribed_RNA"/>
</dbReference>
<keyword evidence="2" id="KW-0732">Signal</keyword>
<reference evidence="3" key="1">
    <citation type="submission" date="2021-05" db="EMBL/GenBank/DDBJ databases">
        <authorList>
            <person name="Alioto T."/>
            <person name="Alioto T."/>
            <person name="Gomez Garrido J."/>
        </authorList>
    </citation>
    <scope>NUCLEOTIDE SEQUENCE</scope>
</reference>
<name>A0A8D8KVF7_CULPI</name>
<evidence type="ECO:0000256" key="1">
    <source>
        <dbReference type="SAM" id="Phobius"/>
    </source>
</evidence>
<proteinExistence type="predicted"/>
<keyword evidence="1" id="KW-1133">Transmembrane helix</keyword>
<organism evidence="3">
    <name type="scientific">Culex pipiens</name>
    <name type="common">House mosquito</name>
    <dbReference type="NCBI Taxonomy" id="7175"/>
    <lineage>
        <taxon>Eukaryota</taxon>
        <taxon>Metazoa</taxon>
        <taxon>Ecdysozoa</taxon>
        <taxon>Arthropoda</taxon>
        <taxon>Hexapoda</taxon>
        <taxon>Insecta</taxon>
        <taxon>Pterygota</taxon>
        <taxon>Neoptera</taxon>
        <taxon>Endopterygota</taxon>
        <taxon>Diptera</taxon>
        <taxon>Nematocera</taxon>
        <taxon>Culicoidea</taxon>
        <taxon>Culicidae</taxon>
        <taxon>Culicinae</taxon>
        <taxon>Culicini</taxon>
        <taxon>Culex</taxon>
        <taxon>Culex</taxon>
    </lineage>
</organism>
<dbReference type="AlphaFoldDB" id="A0A8D8KVF7"/>
<feature type="signal peptide" evidence="2">
    <location>
        <begin position="1"/>
        <end position="21"/>
    </location>
</feature>
<evidence type="ECO:0000313" key="3">
    <source>
        <dbReference type="EMBL" id="CAG6594527.1"/>
    </source>
</evidence>
<feature type="transmembrane region" description="Helical" evidence="1">
    <location>
        <begin position="158"/>
        <end position="184"/>
    </location>
</feature>
<keyword evidence="1" id="KW-0812">Transmembrane</keyword>
<evidence type="ECO:0000256" key="2">
    <source>
        <dbReference type="SAM" id="SignalP"/>
    </source>
</evidence>
<dbReference type="EMBL" id="HBUE01333151">
    <property type="protein sequence ID" value="CAG6594527.1"/>
    <property type="molecule type" value="Transcribed_RNA"/>
</dbReference>
<protein>
    <submittedName>
        <fullName evidence="3">(northern house mosquito) hypothetical protein</fullName>
    </submittedName>
</protein>
<keyword evidence="1" id="KW-0472">Membrane</keyword>